<dbReference type="Gene3D" id="2.60.120.620">
    <property type="entry name" value="q2cbj1_9rhob like domain"/>
    <property type="match status" value="1"/>
</dbReference>
<name>A0A6J5P105_9CAUD</name>
<proteinExistence type="predicted"/>
<evidence type="ECO:0000313" key="2">
    <source>
        <dbReference type="EMBL" id="CAB4164762.1"/>
    </source>
</evidence>
<feature type="domain" description="Prolyl 4-hydroxylase alpha subunit Fe(2+) 2OG dioxygenase" evidence="1">
    <location>
        <begin position="110"/>
        <end position="208"/>
    </location>
</feature>
<dbReference type="Pfam" id="PF13640">
    <property type="entry name" value="2OG-FeII_Oxy_3"/>
    <property type="match status" value="1"/>
</dbReference>
<sequence>MMKMEHRIGKKMTNSFVDVLGTNISNIKTGYDFLNQEELSYLLDLIKIGESRHNNERLHFSIFEYFNDNELSTAHEFAMNLNNKIFNFVTKAYDTDFIKEKNNWGLNVHRVTSFTDPHVDIIEHSPGPQKPGLTEPTYPNWRESWDGYLACNIYLNDDYDGGEVYFPDRNYTFKPKANSIVTWPGNKNFIHGITETKVTNRYVYGFFIKFAEYEKYDQ</sequence>
<organism evidence="2">
    <name type="scientific">uncultured Caudovirales phage</name>
    <dbReference type="NCBI Taxonomy" id="2100421"/>
    <lineage>
        <taxon>Viruses</taxon>
        <taxon>Duplodnaviria</taxon>
        <taxon>Heunggongvirae</taxon>
        <taxon>Uroviricota</taxon>
        <taxon>Caudoviricetes</taxon>
        <taxon>Peduoviridae</taxon>
        <taxon>Maltschvirus</taxon>
        <taxon>Maltschvirus maltsch</taxon>
    </lineage>
</organism>
<protein>
    <submittedName>
        <fullName evidence="2">Oxoglutarate/iron-dependent dioxygenase</fullName>
    </submittedName>
</protein>
<dbReference type="EMBL" id="LR796766">
    <property type="protein sequence ID" value="CAB4164762.1"/>
    <property type="molecule type" value="Genomic_DNA"/>
</dbReference>
<dbReference type="GO" id="GO:0051213">
    <property type="term" value="F:dioxygenase activity"/>
    <property type="evidence" value="ECO:0007669"/>
    <property type="project" value="UniProtKB-KW"/>
</dbReference>
<keyword evidence="2" id="KW-0223">Dioxygenase</keyword>
<accession>A0A6J5P105</accession>
<evidence type="ECO:0000259" key="1">
    <source>
        <dbReference type="Pfam" id="PF13640"/>
    </source>
</evidence>
<keyword evidence="2" id="KW-0560">Oxidoreductase</keyword>
<gene>
    <name evidence="2" type="ORF">UFOVP828_108</name>
</gene>
<reference evidence="2" key="1">
    <citation type="submission" date="2020-04" db="EMBL/GenBank/DDBJ databases">
        <authorList>
            <person name="Chiriac C."/>
            <person name="Salcher M."/>
            <person name="Ghai R."/>
            <person name="Kavagutti S V."/>
        </authorList>
    </citation>
    <scope>NUCLEOTIDE SEQUENCE</scope>
</reference>
<dbReference type="InterPro" id="IPR044862">
    <property type="entry name" value="Pro_4_hyd_alph_FE2OG_OXY"/>
</dbReference>